<accession>A0A3L6RNV4</accession>
<evidence type="ECO:0000259" key="4">
    <source>
        <dbReference type="SMART" id="SM00244"/>
    </source>
</evidence>
<keyword evidence="6" id="KW-1185">Reference proteome</keyword>
<dbReference type="GO" id="GO:0005739">
    <property type="term" value="C:mitochondrion"/>
    <property type="evidence" value="ECO:0007669"/>
    <property type="project" value="TreeGrafter"/>
</dbReference>
<dbReference type="CDD" id="cd03407">
    <property type="entry name" value="SPFH_like_u4"/>
    <property type="match status" value="1"/>
</dbReference>
<dbReference type="STRING" id="4540.A0A3L6RNV4"/>
<reference evidence="6" key="1">
    <citation type="journal article" date="2019" name="Nat. Commun.">
        <title>The genome of broomcorn millet.</title>
        <authorList>
            <person name="Zou C."/>
            <person name="Miki D."/>
            <person name="Li D."/>
            <person name="Tang Q."/>
            <person name="Xiao L."/>
            <person name="Rajput S."/>
            <person name="Deng P."/>
            <person name="Jia W."/>
            <person name="Huang R."/>
            <person name="Zhang M."/>
            <person name="Sun Y."/>
            <person name="Hu J."/>
            <person name="Fu X."/>
            <person name="Schnable P.S."/>
            <person name="Li F."/>
            <person name="Zhang H."/>
            <person name="Feng B."/>
            <person name="Zhu X."/>
            <person name="Liu R."/>
            <person name="Schnable J.C."/>
            <person name="Zhu J.-K."/>
            <person name="Zhang H."/>
        </authorList>
    </citation>
    <scope>NUCLEOTIDE SEQUENCE [LARGE SCALE GENOMIC DNA]</scope>
</reference>
<protein>
    <submittedName>
        <fullName evidence="5">Hypersensitive-induced response protein 1-like</fullName>
    </submittedName>
</protein>
<evidence type="ECO:0000256" key="3">
    <source>
        <dbReference type="ARBA" id="ARBA00059165"/>
    </source>
</evidence>
<dbReference type="SMART" id="SM00244">
    <property type="entry name" value="PHB"/>
    <property type="match status" value="1"/>
</dbReference>
<name>A0A3L6RNV4_PANMI</name>
<evidence type="ECO:0000313" key="6">
    <source>
        <dbReference type="Proteomes" id="UP000275267"/>
    </source>
</evidence>
<dbReference type="InterPro" id="IPR001107">
    <property type="entry name" value="Band_7"/>
</dbReference>
<comment type="function">
    <text evidence="3">Positive regulator of hypersensitive response (HR)-like cell death. May be involved in potassium ion channel regulation.</text>
</comment>
<feature type="domain" description="Band 7" evidence="4">
    <location>
        <begin position="5"/>
        <end position="165"/>
    </location>
</feature>
<organism evidence="5 6">
    <name type="scientific">Panicum miliaceum</name>
    <name type="common">Proso millet</name>
    <name type="synonym">Broomcorn millet</name>
    <dbReference type="NCBI Taxonomy" id="4540"/>
    <lineage>
        <taxon>Eukaryota</taxon>
        <taxon>Viridiplantae</taxon>
        <taxon>Streptophyta</taxon>
        <taxon>Embryophyta</taxon>
        <taxon>Tracheophyta</taxon>
        <taxon>Spermatophyta</taxon>
        <taxon>Magnoliopsida</taxon>
        <taxon>Liliopsida</taxon>
        <taxon>Poales</taxon>
        <taxon>Poaceae</taxon>
        <taxon>PACMAD clade</taxon>
        <taxon>Panicoideae</taxon>
        <taxon>Panicodae</taxon>
        <taxon>Paniceae</taxon>
        <taxon>Panicinae</taxon>
        <taxon>Panicum</taxon>
        <taxon>Panicum sect. Panicum</taxon>
    </lineage>
</organism>
<keyword evidence="1" id="KW-0519">Myristate</keyword>
<dbReference type="FunFam" id="3.30.479.30:FF:000013">
    <property type="entry name" value="Hypersensitive-induced response protein 1"/>
    <property type="match status" value="1"/>
</dbReference>
<dbReference type="SUPFAM" id="SSF117892">
    <property type="entry name" value="Band 7/SPFH domain"/>
    <property type="match status" value="1"/>
</dbReference>
<keyword evidence="2" id="KW-0449">Lipoprotein</keyword>
<proteinExistence type="predicted"/>
<sequence length="297" mass="32838">MGQALGLIQVDQSTVAIKESFGKFDEILGPGCHFLPWCIGKQIAGYLSLRVQQLDVRCETKTKDNVFVNVVASVQYRALADKASDAFYRLTNTREQIQSYVFDVIRASVPKMNLDDAFEQKNEIAKAVEDELEKAMSMYGYEIVQTLIVDIEPDEHVKRAMNEINAGNISELFLSFTEIAARMRVAANEKAEAEKILQIKRAEGDAESKYLAGVGIARQRQAIVDGLRDSVLAFSENVPGTSAKDVMDMVLVTQYFDTMKEIGASSKSSSVFIPHGPGAVKDIAAQIRDGQLQARML</sequence>
<dbReference type="InterPro" id="IPR036013">
    <property type="entry name" value="Band_7/SPFH_dom_sf"/>
</dbReference>
<dbReference type="Proteomes" id="UP000275267">
    <property type="component" value="Unassembled WGS sequence"/>
</dbReference>
<evidence type="ECO:0000313" key="5">
    <source>
        <dbReference type="EMBL" id="RLN05455.1"/>
    </source>
</evidence>
<dbReference type="InterPro" id="IPR050710">
    <property type="entry name" value="Band7/mec-2_domain"/>
</dbReference>
<evidence type="ECO:0000256" key="1">
    <source>
        <dbReference type="ARBA" id="ARBA00022707"/>
    </source>
</evidence>
<dbReference type="EMBL" id="PQIB02000008">
    <property type="protein sequence ID" value="RLN05455.1"/>
    <property type="molecule type" value="Genomic_DNA"/>
</dbReference>
<dbReference type="PANTHER" id="PTHR43327">
    <property type="entry name" value="STOMATIN-LIKE PROTEIN 2, MITOCHONDRIAL"/>
    <property type="match status" value="1"/>
</dbReference>
<dbReference type="AlphaFoldDB" id="A0A3L6RNV4"/>
<dbReference type="Gene3D" id="3.30.479.30">
    <property type="entry name" value="Band 7 domain"/>
    <property type="match status" value="1"/>
</dbReference>
<dbReference type="OrthoDB" id="434619at2759"/>
<gene>
    <name evidence="5" type="ORF">C2845_PM13G11630</name>
</gene>
<dbReference type="Pfam" id="PF01145">
    <property type="entry name" value="Band_7"/>
    <property type="match status" value="1"/>
</dbReference>
<comment type="caution">
    <text evidence="5">The sequence shown here is derived from an EMBL/GenBank/DDBJ whole genome shotgun (WGS) entry which is preliminary data.</text>
</comment>
<dbReference type="PANTHER" id="PTHR43327:SF31">
    <property type="entry name" value="HYPERSENSITIVE-INDUCED RESPONSE PROTEIN 2"/>
    <property type="match status" value="1"/>
</dbReference>
<evidence type="ECO:0000256" key="2">
    <source>
        <dbReference type="ARBA" id="ARBA00023288"/>
    </source>
</evidence>